<name>Q0YV21_9CHLB</name>
<comment type="caution">
    <text evidence="4">The sequence shown here is derived from an EMBL/GenBank/DDBJ whole genome shotgun (WGS) entry which is preliminary data.</text>
</comment>
<evidence type="ECO:0000313" key="5">
    <source>
        <dbReference type="Proteomes" id="UP000004162"/>
    </source>
</evidence>
<evidence type="ECO:0000256" key="3">
    <source>
        <dbReference type="PROSITE-ProRule" id="PRU00023"/>
    </source>
</evidence>
<evidence type="ECO:0000313" key="4">
    <source>
        <dbReference type="EMBL" id="EAT59875.1"/>
    </source>
</evidence>
<dbReference type="PANTHER" id="PTHR24198">
    <property type="entry name" value="ANKYRIN REPEAT AND PROTEIN KINASE DOMAIN-CONTAINING PROTEIN"/>
    <property type="match status" value="1"/>
</dbReference>
<keyword evidence="2 3" id="KW-0040">ANK repeat</keyword>
<evidence type="ECO:0000256" key="1">
    <source>
        <dbReference type="ARBA" id="ARBA00022737"/>
    </source>
</evidence>
<evidence type="ECO:0000256" key="2">
    <source>
        <dbReference type="ARBA" id="ARBA00023043"/>
    </source>
</evidence>
<dbReference type="AlphaFoldDB" id="Q0YV21"/>
<dbReference type="InterPro" id="IPR002110">
    <property type="entry name" value="Ankyrin_rpt"/>
</dbReference>
<dbReference type="SMART" id="SM00248">
    <property type="entry name" value="ANK"/>
    <property type="match status" value="3"/>
</dbReference>
<dbReference type="InterPro" id="IPR036770">
    <property type="entry name" value="Ankyrin_rpt-contain_sf"/>
</dbReference>
<reference evidence="4 5" key="1">
    <citation type="submission" date="2006-07" db="EMBL/GenBank/DDBJ databases">
        <title>Annotation of the draft genome assembly of Chlorobium ferroxidans DSM 13031.</title>
        <authorList>
            <consortium name="US DOE Joint Genome Institute (JGI-ORNL)"/>
            <person name="Larimer F."/>
            <person name="Land M."/>
            <person name="Hauser L."/>
        </authorList>
    </citation>
    <scope>NUCLEOTIDE SEQUENCE [LARGE SCALE GENOMIC DNA]</scope>
    <source>
        <strain evidence="4 5">DSM 13031</strain>
    </source>
</reference>
<feature type="repeat" description="ANK" evidence="3">
    <location>
        <begin position="71"/>
        <end position="103"/>
    </location>
</feature>
<dbReference type="Gene3D" id="1.25.40.20">
    <property type="entry name" value="Ankyrin repeat-containing domain"/>
    <property type="match status" value="2"/>
</dbReference>
<gene>
    <name evidence="4" type="ORF">CferDRAFT_1882</name>
</gene>
<dbReference type="Proteomes" id="UP000004162">
    <property type="component" value="Unassembled WGS sequence"/>
</dbReference>
<dbReference type="EMBL" id="AASE01000001">
    <property type="protein sequence ID" value="EAT59875.1"/>
    <property type="molecule type" value="Genomic_DNA"/>
</dbReference>
<dbReference type="OrthoDB" id="5657095at2"/>
<reference evidence="4 5" key="2">
    <citation type="submission" date="2006-07" db="EMBL/GenBank/DDBJ databases">
        <title>Sequencing of the draft genome and assembly of Chlorobium ferroxidans DSM 13031.</title>
        <authorList>
            <consortium name="US DOE Joint Genome Institute (JGI-PGF)"/>
            <person name="Copeland A."/>
            <person name="Lucas S."/>
            <person name="Lapidus A."/>
            <person name="Barry K."/>
            <person name="Glavina del Rio T."/>
            <person name="Dalin E."/>
            <person name="Tice H."/>
            <person name="Bruce D."/>
            <person name="Pitluck S."/>
            <person name="Richardson P."/>
        </authorList>
    </citation>
    <scope>NUCLEOTIDE SEQUENCE [LARGE SCALE GENOMIC DNA]</scope>
    <source>
        <strain evidence="4 5">DSM 13031</strain>
    </source>
</reference>
<dbReference type="PROSITE" id="PS50297">
    <property type="entry name" value="ANK_REP_REGION"/>
    <property type="match status" value="2"/>
</dbReference>
<protein>
    <submittedName>
        <fullName evidence="4">Ankyrin</fullName>
    </submittedName>
</protein>
<dbReference type="SUPFAM" id="SSF48403">
    <property type="entry name" value="Ankyrin repeat"/>
    <property type="match status" value="1"/>
</dbReference>
<accession>Q0YV21</accession>
<proteinExistence type="predicted"/>
<sequence>MKTTLNRELFDATCYDNLPRVRALLAQGADVNAKCDIVDLTPLHCAVDNGHAEIAKLLLRKGAKVNVTTRTGRTPLHIAALHGYQDVVELLLGHAAEVNAVDQNRATPLKLAEANRHTDVAELLRRLGGC</sequence>
<dbReference type="PANTHER" id="PTHR24198:SF165">
    <property type="entry name" value="ANKYRIN REPEAT-CONTAINING PROTEIN-RELATED"/>
    <property type="match status" value="1"/>
</dbReference>
<dbReference type="PRINTS" id="PR01415">
    <property type="entry name" value="ANKYRIN"/>
</dbReference>
<dbReference type="RefSeq" id="WP_006365143.1">
    <property type="nucleotide sequence ID" value="NZ_AASE01000001.1"/>
</dbReference>
<feature type="repeat" description="ANK" evidence="3">
    <location>
        <begin position="38"/>
        <end position="70"/>
    </location>
</feature>
<organism evidence="4 5">
    <name type="scientific">Chlorobium ferrooxidans DSM 13031</name>
    <dbReference type="NCBI Taxonomy" id="377431"/>
    <lineage>
        <taxon>Bacteria</taxon>
        <taxon>Pseudomonadati</taxon>
        <taxon>Chlorobiota</taxon>
        <taxon>Chlorobiia</taxon>
        <taxon>Chlorobiales</taxon>
        <taxon>Chlorobiaceae</taxon>
        <taxon>Chlorobium/Pelodictyon group</taxon>
        <taxon>Chlorobium</taxon>
    </lineage>
</organism>
<keyword evidence="5" id="KW-1185">Reference proteome</keyword>
<dbReference type="Pfam" id="PF12796">
    <property type="entry name" value="Ank_2"/>
    <property type="match status" value="1"/>
</dbReference>
<keyword evidence="1" id="KW-0677">Repeat</keyword>
<dbReference type="PROSITE" id="PS50088">
    <property type="entry name" value="ANK_REPEAT"/>
    <property type="match status" value="2"/>
</dbReference>